<feature type="transmembrane region" description="Helical" evidence="1">
    <location>
        <begin position="20"/>
        <end position="42"/>
    </location>
</feature>
<sequence length="398" mass="42800">MKSFLLIVRLAWRDLLAERVLALCLLIGLTATAAPLLVLAGLRTGLVEGLRSSLLENPHVREISSASNKEYQTEWLANLKEIPTVSYLAPKTRTLAASVLLVPEGRPADGRHIELIPSSPGDPLLFPQSMPVSSHALILSSTTTTALHLKAGDKVEIHIPRLGGNSETTVLPLVISDIASPRTTLQDAGFVSLRLAQAVEIYRENPVSWQEAWLHGAALAPTYPGFRLYARHIEDVPALDKDLRSQGIEITSRAGDVEDLLALDNRLTLLFRLTALLGILGFFASLSAGLWSGVQRKRLTLATMQFLGVKRLMLLPVLQGQFLAITGILAAFLGAFGVAYIINITFSATLPGGRPLCMLNGALCLEACIATSAGAFIVSLAAALRTARIEPWEGISTP</sequence>
<proteinExistence type="predicted"/>
<evidence type="ECO:0000256" key="1">
    <source>
        <dbReference type="SAM" id="Phobius"/>
    </source>
</evidence>
<dbReference type="GO" id="GO:0098797">
    <property type="term" value="C:plasma membrane protein complex"/>
    <property type="evidence" value="ECO:0007669"/>
    <property type="project" value="TreeGrafter"/>
</dbReference>
<dbReference type="PANTHER" id="PTHR30489">
    <property type="entry name" value="LIPOPROTEIN-RELEASING SYSTEM TRANSMEMBRANE PROTEIN LOLE"/>
    <property type="match status" value="1"/>
</dbReference>
<dbReference type="GO" id="GO:0044874">
    <property type="term" value="P:lipoprotein localization to outer membrane"/>
    <property type="evidence" value="ECO:0007669"/>
    <property type="project" value="TreeGrafter"/>
</dbReference>
<keyword evidence="1" id="KW-0812">Transmembrane</keyword>
<feature type="transmembrane region" description="Helical" evidence="1">
    <location>
        <begin position="322"/>
        <end position="342"/>
    </location>
</feature>
<feature type="transmembrane region" description="Helical" evidence="1">
    <location>
        <begin position="269"/>
        <end position="291"/>
    </location>
</feature>
<keyword evidence="1" id="KW-0472">Membrane</keyword>
<dbReference type="AlphaFoldDB" id="A0A149RRJ6"/>
<evidence type="ECO:0000313" key="3">
    <source>
        <dbReference type="Proteomes" id="UP000075526"/>
    </source>
</evidence>
<dbReference type="Proteomes" id="UP000075526">
    <property type="component" value="Unassembled WGS sequence"/>
</dbReference>
<feature type="transmembrane region" description="Helical" evidence="1">
    <location>
        <begin position="363"/>
        <end position="384"/>
    </location>
</feature>
<name>A0A149RRJ6_9PROT</name>
<accession>A0A149RRJ6</accession>
<comment type="caution">
    <text evidence="2">The sequence shown here is derived from an EMBL/GenBank/DDBJ whole genome shotgun (WGS) entry which is preliminary data.</text>
</comment>
<dbReference type="PANTHER" id="PTHR30489:SF0">
    <property type="entry name" value="LIPOPROTEIN-RELEASING SYSTEM TRANSMEMBRANE PROTEIN LOLE"/>
    <property type="match status" value="1"/>
</dbReference>
<organism evidence="2 3">
    <name type="scientific">Acetobacter malorum</name>
    <dbReference type="NCBI Taxonomy" id="178901"/>
    <lineage>
        <taxon>Bacteria</taxon>
        <taxon>Pseudomonadati</taxon>
        <taxon>Pseudomonadota</taxon>
        <taxon>Alphaproteobacteria</taxon>
        <taxon>Acetobacterales</taxon>
        <taxon>Acetobacteraceae</taxon>
        <taxon>Acetobacter</taxon>
    </lineage>
</organism>
<gene>
    <name evidence="2" type="ORF">AD933_05340</name>
</gene>
<dbReference type="EMBL" id="LHZF01000152">
    <property type="protein sequence ID" value="KXV16967.1"/>
    <property type="molecule type" value="Genomic_DNA"/>
</dbReference>
<reference evidence="2 3" key="1">
    <citation type="submission" date="2015-06" db="EMBL/GenBank/DDBJ databases">
        <title>Improved classification and identification of acetic acid bacteria using matrix-assisted laser desorption/ionization time-of-flight mass spectrometry; Gluconobacter nephelii and Gluconobacter uchimurae are later heterotypic synonyms of Gluconobacter japonicus and Gluconobacter oxydans, respectively.</title>
        <authorList>
            <person name="Li L."/>
            <person name="Cleenwerck I."/>
            <person name="De Vuyst L."/>
            <person name="Vandamme P."/>
        </authorList>
    </citation>
    <scope>NUCLEOTIDE SEQUENCE [LARGE SCALE GENOMIC DNA]</scope>
    <source>
        <strain evidence="2 3">LMG 1552</strain>
    </source>
</reference>
<dbReference type="PATRIC" id="fig|178901.13.peg.853"/>
<keyword evidence="1" id="KW-1133">Transmembrane helix</keyword>
<evidence type="ECO:0008006" key="4">
    <source>
        <dbReference type="Google" id="ProtNLM"/>
    </source>
</evidence>
<protein>
    <recommendedName>
        <fullName evidence="4">ABC transporter permease</fullName>
    </recommendedName>
</protein>
<dbReference type="RefSeq" id="WP_061507870.1">
    <property type="nucleotide sequence ID" value="NZ_LHZF01000152.1"/>
</dbReference>
<dbReference type="InterPro" id="IPR051447">
    <property type="entry name" value="Lipoprotein-release_system"/>
</dbReference>
<evidence type="ECO:0000313" key="2">
    <source>
        <dbReference type="EMBL" id="KXV16967.1"/>
    </source>
</evidence>